<accession>A0AAJ0DS77</accession>
<reference evidence="2 3" key="1">
    <citation type="submission" date="2016-10" db="EMBL/GenBank/DDBJ databases">
        <title>The genome sequence of Colletotrichum fioriniae PJ7.</title>
        <authorList>
            <person name="Baroncelli R."/>
        </authorList>
    </citation>
    <scope>NUCLEOTIDE SEQUENCE [LARGE SCALE GENOMIC DNA]</scope>
    <source>
        <strain evidence="2 3">IMI 309622</strain>
    </source>
</reference>
<dbReference type="AlphaFoldDB" id="A0AAJ0DS77"/>
<organism evidence="2 3">
    <name type="scientific">Colletotrichum costaricense</name>
    <dbReference type="NCBI Taxonomy" id="1209916"/>
    <lineage>
        <taxon>Eukaryota</taxon>
        <taxon>Fungi</taxon>
        <taxon>Dikarya</taxon>
        <taxon>Ascomycota</taxon>
        <taxon>Pezizomycotina</taxon>
        <taxon>Sordariomycetes</taxon>
        <taxon>Hypocreomycetidae</taxon>
        <taxon>Glomerellales</taxon>
        <taxon>Glomerellaceae</taxon>
        <taxon>Colletotrichum</taxon>
        <taxon>Colletotrichum acutatum species complex</taxon>
    </lineage>
</organism>
<gene>
    <name evidence="2" type="ORF">CCOS01_16578</name>
</gene>
<comment type="caution">
    <text evidence="2">The sequence shown here is derived from an EMBL/GenBank/DDBJ whole genome shotgun (WGS) entry which is preliminary data.</text>
</comment>
<evidence type="ECO:0000313" key="3">
    <source>
        <dbReference type="Proteomes" id="UP001240678"/>
    </source>
</evidence>
<feature type="region of interest" description="Disordered" evidence="1">
    <location>
        <begin position="1"/>
        <end position="24"/>
    </location>
</feature>
<evidence type="ECO:0000313" key="2">
    <source>
        <dbReference type="EMBL" id="KAK1506526.1"/>
    </source>
</evidence>
<feature type="region of interest" description="Disordered" evidence="1">
    <location>
        <begin position="248"/>
        <end position="270"/>
    </location>
</feature>
<feature type="region of interest" description="Disordered" evidence="1">
    <location>
        <begin position="369"/>
        <end position="399"/>
    </location>
</feature>
<dbReference type="GeneID" id="85348261"/>
<dbReference type="RefSeq" id="XP_060304850.1">
    <property type="nucleotide sequence ID" value="XM_060464714.1"/>
</dbReference>
<protein>
    <submittedName>
        <fullName evidence="2">Uncharacterized protein</fullName>
    </submittedName>
</protein>
<evidence type="ECO:0000256" key="1">
    <source>
        <dbReference type="SAM" id="MobiDB-lite"/>
    </source>
</evidence>
<sequence>MVAETRSKARAGKTSNAATGVNKNAVQAYAAKASAVAKKMSLNEQLENSPPELQQAIKQLLDENAELTSANANENLKPVDQMDVDSSLPPKDAVQHAEEFVAHIKVEEEPKDVGLFVSQTLGSSVVVVNEKDTDDPGDLMSWNEFTTIRSKGAVQGSHTSYGYLSRGHNRFSEVIGVGPLNAEKLQLVPSAKTGICLNETRHNVKRQAIDENGKRVNIRPILQGVAWDIPIGHDDPILLMDPRNWATKKEKGNSGEGKGEDERNKPGATNKWQVSKAPYTTLKIKWQIIDDDAGAVGKGNAMGRVRFLKEKTFETRSTLRSLIGQRPVAAPQDFKLGDRVLIEKGTVMKQADMWIYAGAIRSWERHQEWEDGKRPAVARSPTPDAGPSLDAAMDDEEEL</sequence>
<feature type="compositionally biased region" description="Basic and acidic residues" evidence="1">
    <location>
        <begin position="248"/>
        <end position="265"/>
    </location>
</feature>
<dbReference type="EMBL" id="MOOE01000031">
    <property type="protein sequence ID" value="KAK1506526.1"/>
    <property type="molecule type" value="Genomic_DNA"/>
</dbReference>
<name>A0AAJ0DS77_9PEZI</name>
<dbReference type="Proteomes" id="UP001240678">
    <property type="component" value="Unassembled WGS sequence"/>
</dbReference>
<proteinExistence type="predicted"/>
<keyword evidence="3" id="KW-1185">Reference proteome</keyword>